<dbReference type="PROSITE" id="PS50836">
    <property type="entry name" value="DOMON"/>
    <property type="match status" value="1"/>
</dbReference>
<dbReference type="Proteomes" id="UP001054857">
    <property type="component" value="Unassembled WGS sequence"/>
</dbReference>
<dbReference type="GO" id="GO:0004500">
    <property type="term" value="F:dopamine beta-monooxygenase activity"/>
    <property type="evidence" value="ECO:0007669"/>
    <property type="project" value="InterPro"/>
</dbReference>
<keyword evidence="4" id="KW-0732">Signal</keyword>
<keyword evidence="2" id="KW-1015">Disulfide bond</keyword>
<dbReference type="Pfam" id="PF03351">
    <property type="entry name" value="DOMON"/>
    <property type="match status" value="1"/>
</dbReference>
<evidence type="ECO:0000313" key="7">
    <source>
        <dbReference type="Proteomes" id="UP001054857"/>
    </source>
</evidence>
<protein>
    <recommendedName>
        <fullName evidence="5">DOMON domain-containing protein</fullName>
    </recommendedName>
</protein>
<feature type="signal peptide" evidence="4">
    <location>
        <begin position="1"/>
        <end position="23"/>
    </location>
</feature>
<dbReference type="SUPFAM" id="SSF49742">
    <property type="entry name" value="PHM/PNGase F"/>
    <property type="match status" value="2"/>
</dbReference>
<evidence type="ECO:0000256" key="1">
    <source>
        <dbReference type="ARBA" id="ARBA00010676"/>
    </source>
</evidence>
<organism evidence="6 7">
    <name type="scientific">Astrephomene gubernaculifera</name>
    <dbReference type="NCBI Taxonomy" id="47775"/>
    <lineage>
        <taxon>Eukaryota</taxon>
        <taxon>Viridiplantae</taxon>
        <taxon>Chlorophyta</taxon>
        <taxon>core chlorophytes</taxon>
        <taxon>Chlorophyceae</taxon>
        <taxon>CS clade</taxon>
        <taxon>Chlamydomonadales</taxon>
        <taxon>Astrephomenaceae</taxon>
        <taxon>Astrephomene</taxon>
    </lineage>
</organism>
<evidence type="ECO:0000259" key="5">
    <source>
        <dbReference type="PROSITE" id="PS50836"/>
    </source>
</evidence>
<accession>A0AAD3DPB1</accession>
<gene>
    <name evidence="6" type="ORF">Agub_g4555</name>
</gene>
<proteinExistence type="inferred from homology"/>
<dbReference type="GO" id="GO:0005507">
    <property type="term" value="F:copper ion binding"/>
    <property type="evidence" value="ECO:0007669"/>
    <property type="project" value="InterPro"/>
</dbReference>
<evidence type="ECO:0000256" key="4">
    <source>
        <dbReference type="SAM" id="SignalP"/>
    </source>
</evidence>
<keyword evidence="7" id="KW-1185">Reference proteome</keyword>
<dbReference type="InterPro" id="IPR045266">
    <property type="entry name" value="DOH_DOMON"/>
</dbReference>
<evidence type="ECO:0000313" key="6">
    <source>
        <dbReference type="EMBL" id="GFR43471.1"/>
    </source>
</evidence>
<dbReference type="Gene3D" id="2.60.120.310">
    <property type="entry name" value="Copper type II, ascorbate-dependent monooxygenase, N-terminal domain"/>
    <property type="match status" value="1"/>
</dbReference>
<feature type="chain" id="PRO_5042257617" description="DOMON domain-containing protein" evidence="4">
    <location>
        <begin position="24"/>
        <end position="614"/>
    </location>
</feature>
<dbReference type="EMBL" id="BMAR01000005">
    <property type="protein sequence ID" value="GFR43471.1"/>
    <property type="molecule type" value="Genomic_DNA"/>
</dbReference>
<dbReference type="CDD" id="cd09631">
    <property type="entry name" value="DOMON_DOH"/>
    <property type="match status" value="1"/>
</dbReference>
<dbReference type="InterPro" id="IPR014784">
    <property type="entry name" value="Cu2_ascorb_mOase-like_C"/>
</dbReference>
<sequence>MARLLLAACVVIAGCLLPAYVNAASCYKFLSKDDYPNCMQLDSSLVLHWRTIDNKTLELAPDADGYLGWLAIGISEAGLKGVDINVVVLGSQGLSWIMGDYFMINATTPNLDEEQNAVLVVSPTIDRDNHTLAIWQRPLDSCDTEDTPVFQDVERSISWAYSYDNEWEVDKASFTNLTRGLITGVRLFPSSNSSSSSSADALSTSITLAMPSFPVPAANTSVVCVNLQLPNDTAYHVTAYQGFNTTPFVHHVIGYVCAAGVVPAAPALGVPYKCANSSWPNPLQAALPVGCETVNYVWAPGAKGFTAPPEAGFAMGAGSAGALVLQVFYQNPTGVVGKSDSSGLTLTYTPTLRASTLGVLTLGNTDLRIPAAAARYTALPNICPASCTGKRVLQPVSLVSNFYMMGRRGVSTLTRHIRNGSAIQPVGRINYWDVEHPGFLTVFPDSRTLLPNDTLISLCTYDNSNSDSMTFYGNYPWQELCFNYLTFFPASAMPDLDYCVADTRKNVTTCATRTLLAAMRDVPDPTQLLNGTKVSVGPLNISYYESAECVLHDQLDVTPYHKPNTRAAVASIVLVPTVLLVVGWMLYSKYSKQEELELLLARAEQEGIEAPMVG</sequence>
<keyword evidence="3" id="KW-0325">Glycoprotein</keyword>
<comment type="similarity">
    <text evidence="1">Belongs to the copper type II ascorbate-dependent monooxygenase family.</text>
</comment>
<dbReference type="InterPro" id="IPR036939">
    <property type="entry name" value="Cu2_ascorb_mOase_N_sf"/>
</dbReference>
<dbReference type="InterPro" id="IPR005018">
    <property type="entry name" value="DOMON_domain"/>
</dbReference>
<dbReference type="InterPro" id="IPR008977">
    <property type="entry name" value="PHM/PNGase_F_dom_sf"/>
</dbReference>
<reference evidence="6 7" key="1">
    <citation type="journal article" date="2021" name="Sci. Rep.">
        <title>Genome sequencing of the multicellular alga Astrephomene provides insights into convergent evolution of germ-soma differentiation.</title>
        <authorList>
            <person name="Yamashita S."/>
            <person name="Yamamoto K."/>
            <person name="Matsuzaki R."/>
            <person name="Suzuki S."/>
            <person name="Yamaguchi H."/>
            <person name="Hirooka S."/>
            <person name="Minakuchi Y."/>
            <person name="Miyagishima S."/>
            <person name="Kawachi M."/>
            <person name="Toyoda A."/>
            <person name="Nozaki H."/>
        </authorList>
    </citation>
    <scope>NUCLEOTIDE SEQUENCE [LARGE SCALE GENOMIC DNA]</scope>
    <source>
        <strain evidence="6 7">NIES-4017</strain>
    </source>
</reference>
<comment type="caution">
    <text evidence="6">The sequence shown here is derived from an EMBL/GenBank/DDBJ whole genome shotgun (WGS) entry which is preliminary data.</text>
</comment>
<evidence type="ECO:0000256" key="2">
    <source>
        <dbReference type="ARBA" id="ARBA00023157"/>
    </source>
</evidence>
<dbReference type="PANTHER" id="PTHR10157">
    <property type="entry name" value="DOPAMINE BETA HYDROXYLASE RELATED"/>
    <property type="match status" value="1"/>
</dbReference>
<dbReference type="AlphaFoldDB" id="A0AAD3DPB1"/>
<name>A0AAD3DPB1_9CHLO</name>
<dbReference type="Pfam" id="PF03712">
    <property type="entry name" value="Cu2_monoox_C"/>
    <property type="match status" value="1"/>
</dbReference>
<dbReference type="Pfam" id="PF01082">
    <property type="entry name" value="Cu2_monooxygen"/>
    <property type="match status" value="1"/>
</dbReference>
<feature type="domain" description="DOMON" evidence="5">
    <location>
        <begin position="43"/>
        <end position="162"/>
    </location>
</feature>
<dbReference type="InterPro" id="IPR024548">
    <property type="entry name" value="Cu2_monoox_C"/>
</dbReference>
<dbReference type="InterPro" id="IPR000323">
    <property type="entry name" value="Cu2_ascorb_mOase_N"/>
</dbReference>
<dbReference type="PANTHER" id="PTHR10157:SF23">
    <property type="entry name" value="MOXD1 HOMOLOG 1"/>
    <property type="match status" value="1"/>
</dbReference>
<dbReference type="PROSITE" id="PS51257">
    <property type="entry name" value="PROKAR_LIPOPROTEIN"/>
    <property type="match status" value="1"/>
</dbReference>
<dbReference type="Gene3D" id="2.60.120.230">
    <property type="match status" value="1"/>
</dbReference>
<evidence type="ECO:0000256" key="3">
    <source>
        <dbReference type="ARBA" id="ARBA00023180"/>
    </source>
</evidence>
<dbReference type="InterPro" id="IPR000945">
    <property type="entry name" value="DBH-like"/>
</dbReference>